<name>A0A7S5R9F1_9CAUD</name>
<dbReference type="EMBL" id="MN988486">
    <property type="protein sequence ID" value="QIG68179.1"/>
    <property type="molecule type" value="Genomic_DNA"/>
</dbReference>
<proteinExistence type="predicted"/>
<protein>
    <submittedName>
        <fullName evidence="1">Uncharacterized protein</fullName>
    </submittedName>
</protein>
<keyword evidence="2" id="KW-1185">Reference proteome</keyword>
<evidence type="ECO:0000313" key="2">
    <source>
        <dbReference type="Proteomes" id="UP000605518"/>
    </source>
</evidence>
<sequence>MGMNLYVAAKDLTGNLKVPEEFWEGLSAGEYVEKDDGDVYVPNPKHNPIFHVEMNQGNAMHIIEHVLELKIDGGMFDASLDDMIAKIALMSLEGKFEYGSYTQLKLKEILDLCLWGKANGCNQIYGA</sequence>
<evidence type="ECO:0000313" key="1">
    <source>
        <dbReference type="EMBL" id="QIG68179.1"/>
    </source>
</evidence>
<dbReference type="Proteomes" id="UP000605518">
    <property type="component" value="Segment"/>
</dbReference>
<reference evidence="1" key="1">
    <citation type="submission" date="2020-01" db="EMBL/GenBank/DDBJ databases">
        <title>Patterns of diversity and host range of bacteriophage communities associated with bean-nodulatin bacteria.</title>
        <authorList>
            <person name="Vann Cauwenberghe J."/>
            <person name="Santamaria R.I."/>
            <person name="Bustos P."/>
            <person name="Juarez S."/>
            <person name="Gonzalez V."/>
        </authorList>
    </citation>
    <scope>NUCLEOTIDE SEQUENCE</scope>
</reference>
<organism evidence="1 2">
    <name type="scientific">Rhizobium phage RHph_Y68</name>
    <dbReference type="NCBI Taxonomy" id="2509787"/>
    <lineage>
        <taxon>Viruses</taxon>
        <taxon>Duplodnaviria</taxon>
        <taxon>Heunggongvirae</taxon>
        <taxon>Uroviricota</taxon>
        <taxon>Caudoviricetes</taxon>
        <taxon>Pootjesviridae</taxon>
        <taxon>Staniewskivirinae</taxon>
        <taxon>Trinifflemingvirus</taxon>
        <taxon>Trinifflemingvirus Y68</taxon>
    </lineage>
</organism>
<gene>
    <name evidence="1" type="ORF">EVB55_244</name>
</gene>
<accession>A0A7S5R9F1</accession>